<dbReference type="REBASE" id="93791">
    <property type="entry name" value="Emo24815ORF21210P"/>
</dbReference>
<keyword evidence="2" id="KW-0378">Hydrolase</keyword>
<dbReference type="SUPFAM" id="SSF52540">
    <property type="entry name" value="P-loop containing nucleoside triphosphate hydrolases"/>
    <property type="match status" value="2"/>
</dbReference>
<dbReference type="SMART" id="SM00487">
    <property type="entry name" value="DEXDc"/>
    <property type="match status" value="1"/>
</dbReference>
<protein>
    <submittedName>
        <fullName evidence="2">Restriction endonuclease subunit R</fullName>
    </submittedName>
</protein>
<dbReference type="InterPro" id="IPR014001">
    <property type="entry name" value="Helicase_ATP-bd"/>
</dbReference>
<dbReference type="InterPro" id="IPR027417">
    <property type="entry name" value="P-loop_NTPase"/>
</dbReference>
<comment type="caution">
    <text evidence="2">The sequence shown here is derived from an EMBL/GenBank/DDBJ whole genome shotgun (WGS) entry which is preliminary data.</text>
</comment>
<dbReference type="PANTHER" id="PTHR47396">
    <property type="entry name" value="TYPE I RESTRICTION ENZYME ECOKI R PROTEIN"/>
    <property type="match status" value="1"/>
</dbReference>
<keyword evidence="2" id="KW-0540">Nuclease</keyword>
<dbReference type="InterPro" id="IPR006935">
    <property type="entry name" value="Helicase/UvrB_N"/>
</dbReference>
<dbReference type="GO" id="GO:0005524">
    <property type="term" value="F:ATP binding"/>
    <property type="evidence" value="ECO:0007669"/>
    <property type="project" value="InterPro"/>
</dbReference>
<feature type="domain" description="Helicase ATP-binding" evidence="1">
    <location>
        <begin position="15"/>
        <end position="283"/>
    </location>
</feature>
<keyword evidence="2" id="KW-0255">Endonuclease</keyword>
<evidence type="ECO:0000259" key="1">
    <source>
        <dbReference type="SMART" id="SM00487"/>
    </source>
</evidence>
<dbReference type="InterPro" id="IPR050742">
    <property type="entry name" value="Helicase_Restrict-Modif_Enz"/>
</dbReference>
<dbReference type="Pfam" id="PF04851">
    <property type="entry name" value="ResIII"/>
    <property type="match status" value="1"/>
</dbReference>
<accession>A0A081N3D0</accession>
<reference evidence="2 3" key="1">
    <citation type="submission" date="2014-06" db="EMBL/GenBank/DDBJ databases">
        <title>Whole Genome Sequences of Three Symbiotic Endozoicomonas Bacteria.</title>
        <authorList>
            <person name="Neave M.J."/>
            <person name="Apprill A."/>
            <person name="Voolstra C.R."/>
        </authorList>
    </citation>
    <scope>NUCLEOTIDE SEQUENCE [LARGE SCALE GENOMIC DNA]</scope>
    <source>
        <strain evidence="2 3">LMG 24815</strain>
    </source>
</reference>
<evidence type="ECO:0000313" key="2">
    <source>
        <dbReference type="EMBL" id="KEQ12953.1"/>
    </source>
</evidence>
<dbReference type="PANTHER" id="PTHR47396:SF1">
    <property type="entry name" value="ATP-DEPENDENT HELICASE IRC3-RELATED"/>
    <property type="match status" value="1"/>
</dbReference>
<dbReference type="Proteomes" id="UP000028006">
    <property type="component" value="Unassembled WGS sequence"/>
</dbReference>
<dbReference type="GO" id="GO:0004519">
    <property type="term" value="F:endonuclease activity"/>
    <property type="evidence" value="ECO:0007669"/>
    <property type="project" value="UniProtKB-KW"/>
</dbReference>
<dbReference type="GO" id="GO:0003677">
    <property type="term" value="F:DNA binding"/>
    <property type="evidence" value="ECO:0007669"/>
    <property type="project" value="InterPro"/>
</dbReference>
<dbReference type="Gene3D" id="3.40.50.300">
    <property type="entry name" value="P-loop containing nucleotide triphosphate hydrolases"/>
    <property type="match status" value="1"/>
</dbReference>
<gene>
    <name evidence="2" type="ORF">GZ77_21215</name>
</gene>
<dbReference type="EMBL" id="JOKG01000004">
    <property type="protein sequence ID" value="KEQ12953.1"/>
    <property type="molecule type" value="Genomic_DNA"/>
</dbReference>
<dbReference type="eggNOG" id="COG1061">
    <property type="taxonomic scope" value="Bacteria"/>
</dbReference>
<dbReference type="GO" id="GO:0005829">
    <property type="term" value="C:cytosol"/>
    <property type="evidence" value="ECO:0007669"/>
    <property type="project" value="TreeGrafter"/>
</dbReference>
<dbReference type="RefSeq" id="WP_034878411.1">
    <property type="nucleotide sequence ID" value="NZ_JOKG01000004.1"/>
</dbReference>
<organism evidence="2 3">
    <name type="scientific">Endozoicomonas montiporae</name>
    <dbReference type="NCBI Taxonomy" id="1027273"/>
    <lineage>
        <taxon>Bacteria</taxon>
        <taxon>Pseudomonadati</taxon>
        <taxon>Pseudomonadota</taxon>
        <taxon>Gammaproteobacteria</taxon>
        <taxon>Oceanospirillales</taxon>
        <taxon>Endozoicomonadaceae</taxon>
        <taxon>Endozoicomonas</taxon>
    </lineage>
</organism>
<dbReference type="GO" id="GO:0016787">
    <property type="term" value="F:hydrolase activity"/>
    <property type="evidence" value="ECO:0007669"/>
    <property type="project" value="InterPro"/>
</dbReference>
<evidence type="ECO:0000313" key="3">
    <source>
        <dbReference type="Proteomes" id="UP000028006"/>
    </source>
</evidence>
<sequence length="889" mass="100290">MFTLKNYQNNALDALDSFLGQARIEGVSKAFANVINDTDNQRPYRPYSFGDVPYVCLRLPTGGGKTVLASHAIRIASQRFLQQDYPIVLWLVPSNTIRKQTVEALKKPGHPYRQELDRTFDNQVKILDIDEVEQIRPQDLEHQAIVVVSTIANLRVNDTSGRQVYAYKEVFEPCFRGVTDPDNKLERVTEEDLKENGLTAAELGKIKFSFANLLALHQPMVVIDEAHNARTHLTFTTLHRIHPACIVELTATPNTTNVSGSNVLYHVSAAQLKAENMIKLPIQLTEHQGWEDAVRDAVLTREKLAIEAQKEHEYLRPIALLQAENANEDVTVEVLKQHLMEEHHIAEEAIAIATGNQRELDGVDLFDANCPVKFVITIQALKEGWDCSFAYVFTTVKSVSSSKDVEQLLGRVLRMPYARRRQSETLNQAYAHIASPSFGAAANQLTDKLVGMGFEEMEIPDLLAPGEGDLFGGQDSVVPPLKQTPKLTIKRSTRPDLSALPAEEKVSIVVEEKPAVGEEPAAYEVKIEGHVSEKAEKALLKGTTGKERKALQKQIVRQNIQVKKAQAPASRGEHFKPLPQLCALIQGEMELLEPEIFLNIHHWSLLDYPVELPGFSIDEDSKTYTLDLYGKKIKYTQTGQTTLDLDSIEGQYTEAELVRKLDQQVRQQDITQSDMIGFLSRLVSHLINERKFTLTALYRGRFPLANAIEARIKLLRSKAANNGYQDSLFGDDSQVLTSPDFMYEFKPGYYPAKPPYYSGRYLFQKHFFDRIEDLKADGEEFNCACVIDSLPEVKHWVRNLVKQPHAAFWLPLAEGKFYPDFVVELNDGRMLVVEYKGENLKTSDDSREKDAVGQLWARTSNGQCLFLMAVKEDDQGRDVTQQIRNVISL</sequence>
<proteinExistence type="predicted"/>
<name>A0A081N3D0_9GAMM</name>
<keyword evidence="3" id="KW-1185">Reference proteome</keyword>
<dbReference type="AlphaFoldDB" id="A0A081N3D0"/>